<keyword evidence="3" id="KW-0804">Transcription</keyword>
<sequence>MHVRNRSAKSDKKIQASAIPSSSIEFDIRTPVVGAFRCSHESSTSSSSFTLSSSILDVSPSCPPKMTLSGGSQAPNSPSDNDRPAPWCFSPSMFLKSPAPSRMDLCSDNMMQLKMDPPVIDLQAATICDGNERSLLKRFRSQTGEQMAAALPKDVDSKRSNENASANESLKLPEAGTVQCVCADVDLANDAPPNFGGSDGNASRLFQDLSPSPACRYGSMVLSSSQHHENDALFGLSASQPGSSCHQCKSRRLLTELSFCGNVNKKRTHADRSSSLSPGGDFTEKSYCCRKKYCEICLKKFYGENRAIPDSMWPCPSCRSICSCAACRRQKFKNRNIPEHLLTSTSPSISFACGIVYFGNELGGMLASDSLNLASSSNSENCPTTVLPPNCQPVVTSECTAIVKGEPQPIYKEASEAKRQAPKRKAGARVKKPKLEQMSHDLANQVLNPESSIEREEDTECEVTAEAAILLASLRSVIPNPVSAS</sequence>
<dbReference type="AlphaFoldDB" id="A0A0H5RPU4"/>
<evidence type="ECO:0000259" key="6">
    <source>
        <dbReference type="Pfam" id="PF10497"/>
    </source>
</evidence>
<feature type="region of interest" description="Disordered" evidence="5">
    <location>
        <begin position="62"/>
        <end position="85"/>
    </location>
</feature>
<comment type="subcellular location">
    <subcellularLocation>
        <location evidence="1">Nucleus</location>
    </subcellularLocation>
</comment>
<feature type="domain" description="Zinc-finger" evidence="6">
    <location>
        <begin position="239"/>
        <end position="332"/>
    </location>
</feature>
<reference evidence="7" key="1">
    <citation type="submission" date="2015-04" db="EMBL/GenBank/DDBJ databases">
        <title>The genome sequence of the plant pathogenic Rhizarian Plasmodiophora brassicae reveals insights in its biotrophic life cycle and the origin of chitin synthesis.</title>
        <authorList>
            <person name="Schwelm A."/>
            <person name="Fogelqvist J."/>
            <person name="Knaust A."/>
            <person name="Julke S."/>
            <person name="Lilja T."/>
            <person name="Dhandapani V."/>
            <person name="Bonilla-Rosso G."/>
            <person name="Karlsson M."/>
            <person name="Shevchenko A."/>
            <person name="Choi S.R."/>
            <person name="Kim H.G."/>
            <person name="Park J.Y."/>
            <person name="Lim Y.P."/>
            <person name="Ludwig-Muller J."/>
            <person name="Dixelius C."/>
        </authorList>
    </citation>
    <scope>NUCLEOTIDE SEQUENCE</scope>
    <source>
        <tissue evidence="7">Potato root galls</tissue>
    </source>
</reference>
<dbReference type="InterPro" id="IPR018866">
    <property type="entry name" value="Znf-4CXXC_R1"/>
</dbReference>
<organism evidence="7">
    <name type="scientific">Spongospora subterranea</name>
    <dbReference type="NCBI Taxonomy" id="70186"/>
    <lineage>
        <taxon>Eukaryota</taxon>
        <taxon>Sar</taxon>
        <taxon>Rhizaria</taxon>
        <taxon>Endomyxa</taxon>
        <taxon>Phytomyxea</taxon>
        <taxon>Plasmodiophorida</taxon>
        <taxon>Plasmodiophoridae</taxon>
        <taxon>Spongospora</taxon>
    </lineage>
</organism>
<keyword evidence="2" id="KW-0805">Transcription regulation</keyword>
<keyword evidence="4" id="KW-0539">Nucleus</keyword>
<evidence type="ECO:0000256" key="5">
    <source>
        <dbReference type="SAM" id="MobiDB-lite"/>
    </source>
</evidence>
<evidence type="ECO:0000256" key="3">
    <source>
        <dbReference type="ARBA" id="ARBA00023163"/>
    </source>
</evidence>
<dbReference type="EMBL" id="HACM01010307">
    <property type="protein sequence ID" value="CRZ10749.1"/>
    <property type="molecule type" value="Transcribed_RNA"/>
</dbReference>
<evidence type="ECO:0000256" key="1">
    <source>
        <dbReference type="ARBA" id="ARBA00004123"/>
    </source>
</evidence>
<evidence type="ECO:0000256" key="2">
    <source>
        <dbReference type="ARBA" id="ARBA00023015"/>
    </source>
</evidence>
<feature type="compositionally biased region" description="Polar residues" evidence="5">
    <location>
        <begin position="69"/>
        <end position="79"/>
    </location>
</feature>
<dbReference type="Pfam" id="PF10497">
    <property type="entry name" value="zf-4CXXC_R1"/>
    <property type="match status" value="1"/>
</dbReference>
<proteinExistence type="predicted"/>
<accession>A0A0H5RPU4</accession>
<protein>
    <recommendedName>
        <fullName evidence="6">Zinc-finger domain-containing protein</fullName>
    </recommendedName>
</protein>
<dbReference type="GO" id="GO:0005634">
    <property type="term" value="C:nucleus"/>
    <property type="evidence" value="ECO:0007669"/>
    <property type="project" value="UniProtKB-SubCell"/>
</dbReference>
<evidence type="ECO:0000256" key="4">
    <source>
        <dbReference type="ARBA" id="ARBA00023242"/>
    </source>
</evidence>
<feature type="region of interest" description="Disordered" evidence="5">
    <location>
        <begin position="151"/>
        <end position="170"/>
    </location>
</feature>
<name>A0A0H5RPU4_9EUKA</name>
<evidence type="ECO:0000313" key="7">
    <source>
        <dbReference type="EMBL" id="CRZ10749.1"/>
    </source>
</evidence>